<evidence type="ECO:0000313" key="2">
    <source>
        <dbReference type="EMBL" id="COZ12886.1"/>
    </source>
</evidence>
<organism evidence="2 3">
    <name type="scientific">Mycobacterium tuberculosis</name>
    <dbReference type="NCBI Taxonomy" id="1773"/>
    <lineage>
        <taxon>Bacteria</taxon>
        <taxon>Bacillati</taxon>
        <taxon>Actinomycetota</taxon>
        <taxon>Actinomycetes</taxon>
        <taxon>Mycobacteriales</taxon>
        <taxon>Mycobacteriaceae</taxon>
        <taxon>Mycobacterium</taxon>
        <taxon>Mycobacterium tuberculosis complex</taxon>
    </lineage>
</organism>
<feature type="compositionally biased region" description="Polar residues" evidence="1">
    <location>
        <begin position="7"/>
        <end position="40"/>
    </location>
</feature>
<feature type="region of interest" description="Disordered" evidence="1">
    <location>
        <begin position="1"/>
        <end position="79"/>
    </location>
</feature>
<gene>
    <name evidence="2" type="ORF">ERS007739_03425</name>
</gene>
<proteinExistence type="predicted"/>
<name>A0A916LDC3_MYCTX</name>
<accession>A0A916LDC3</accession>
<evidence type="ECO:0000313" key="3">
    <source>
        <dbReference type="Proteomes" id="UP000039021"/>
    </source>
</evidence>
<dbReference type="EMBL" id="CSBK01001773">
    <property type="protein sequence ID" value="COZ12886.1"/>
    <property type="molecule type" value="Genomic_DNA"/>
</dbReference>
<evidence type="ECO:0000256" key="1">
    <source>
        <dbReference type="SAM" id="MobiDB-lite"/>
    </source>
</evidence>
<feature type="compositionally biased region" description="Polar residues" evidence="1">
    <location>
        <begin position="47"/>
        <end position="57"/>
    </location>
</feature>
<dbReference type="AlphaFoldDB" id="A0A916LDC3"/>
<dbReference type="Proteomes" id="UP000039021">
    <property type="component" value="Unassembled WGS sequence"/>
</dbReference>
<sequence length="79" mass="8047">MCWEPPASTSAPLSSIPVQPSARNRGSASTQNMPDRSGMTNWLPLDTCSSMTESTGTVVPAGGLVPVTSPAGRGLSTEA</sequence>
<comment type="caution">
    <text evidence="2">The sequence shown here is derived from an EMBL/GenBank/DDBJ whole genome shotgun (WGS) entry which is preliminary data.</text>
</comment>
<reference evidence="3" key="1">
    <citation type="submission" date="2015-03" db="EMBL/GenBank/DDBJ databases">
        <authorList>
            <consortium name="Pathogen Informatics"/>
        </authorList>
    </citation>
    <scope>NUCLEOTIDE SEQUENCE [LARGE SCALE GENOMIC DNA]</scope>
    <source>
        <strain evidence="3">N09902308</strain>
    </source>
</reference>
<protein>
    <submittedName>
        <fullName evidence="2">Uncharacterized protein</fullName>
    </submittedName>
</protein>